<reference evidence="4" key="1">
    <citation type="submission" date="2025-08" db="UniProtKB">
        <authorList>
            <consortium name="RefSeq"/>
        </authorList>
    </citation>
    <scope>IDENTIFICATION</scope>
</reference>
<organism evidence="3 4">
    <name type="scientific">Gekko japonicus</name>
    <name type="common">Schlegel's Japanese gecko</name>
    <dbReference type="NCBI Taxonomy" id="146911"/>
    <lineage>
        <taxon>Eukaryota</taxon>
        <taxon>Metazoa</taxon>
        <taxon>Chordata</taxon>
        <taxon>Craniata</taxon>
        <taxon>Vertebrata</taxon>
        <taxon>Euteleostomi</taxon>
        <taxon>Lepidosauria</taxon>
        <taxon>Squamata</taxon>
        <taxon>Bifurcata</taxon>
        <taxon>Gekkota</taxon>
        <taxon>Gekkonidae</taxon>
        <taxon>Gekkoninae</taxon>
        <taxon>Gekko</taxon>
    </lineage>
</organism>
<dbReference type="InterPro" id="IPR047535">
    <property type="entry name" value="RING-HC_RBR_parkin"/>
</dbReference>
<dbReference type="Pfam" id="PF17978">
    <property type="entry name" value="zf-RING_14"/>
    <property type="match status" value="1"/>
</dbReference>
<feature type="domain" description="RING/Ubox-like zinc-binding" evidence="2">
    <location>
        <begin position="221"/>
        <end position="283"/>
    </location>
</feature>
<name>A0ABM1KSM1_GEKJA</name>
<dbReference type="Pfam" id="PF17976">
    <property type="entry name" value="zf-RING_12"/>
    <property type="match status" value="1"/>
</dbReference>
<keyword evidence="3" id="KW-1185">Reference proteome</keyword>
<evidence type="ECO:0000259" key="1">
    <source>
        <dbReference type="Pfam" id="PF17976"/>
    </source>
</evidence>
<proteinExistence type="predicted"/>
<dbReference type="GeneID" id="107118842"/>
<protein>
    <submittedName>
        <fullName evidence="4">E3 ubiquitin-protein ligase parkin-like</fullName>
    </submittedName>
</protein>
<evidence type="ECO:0000313" key="3">
    <source>
        <dbReference type="Proteomes" id="UP000694871"/>
    </source>
</evidence>
<feature type="domain" description="Parkin RING/Ubox like zinc-binding" evidence="1">
    <location>
        <begin position="138"/>
        <end position="210"/>
    </location>
</feature>
<dbReference type="InterPro" id="IPR041565">
    <property type="entry name" value="Parkin_Znf-RING"/>
</dbReference>
<gene>
    <name evidence="4" type="primary">LOC107118842</name>
</gene>
<accession>A0ABM1KSM1</accession>
<dbReference type="PRINTS" id="PR01475">
    <property type="entry name" value="PARKIN"/>
</dbReference>
<feature type="non-terminal residue" evidence="4">
    <location>
        <position position="283"/>
    </location>
</feature>
<dbReference type="Proteomes" id="UP000694871">
    <property type="component" value="Unplaced"/>
</dbReference>
<dbReference type="RefSeq" id="XP_015276708.1">
    <property type="nucleotide sequence ID" value="XM_015421222.1"/>
</dbReference>
<evidence type="ECO:0000313" key="4">
    <source>
        <dbReference type="RefSeq" id="XP_015276708.1"/>
    </source>
</evidence>
<sequence length="283" mass="31124">MATAIASSLIQQKRQACKSNSNCVLASKRCTGSSKDAHPLCERHILGILSKSCDLAQQSIVHIVQNPREKDQKKVETENENVCGIPRSLGREDESLTRVDLNTNLLPSNSAGLAVVLDTANNSTSSLPDNSDTASYSNFYVYCKSSCQAVTHGKLRVRCKSCKQGTLTLARGPSCWEDVMIPDRITGVCQSRNCNGEVAEFYFKCAAHPTSDSETSVALNLITTNTRRISCITCTDVRSPVLVFQCIHRHVICLDCFHLYCVTMLNDRQFVHDPVLGYSLPCV</sequence>
<dbReference type="InterPro" id="IPR003977">
    <property type="entry name" value="Parkin"/>
</dbReference>
<evidence type="ECO:0000259" key="2">
    <source>
        <dbReference type="Pfam" id="PF17978"/>
    </source>
</evidence>
<dbReference type="CDD" id="cd16627">
    <property type="entry name" value="RING-HC_RBR_parkin"/>
    <property type="match status" value="1"/>
</dbReference>
<dbReference type="CDD" id="cd21382">
    <property type="entry name" value="RING0_parkin"/>
    <property type="match status" value="1"/>
</dbReference>
<dbReference type="InterPro" id="IPR041170">
    <property type="entry name" value="Znf-RING_14"/>
</dbReference>